<dbReference type="Proteomes" id="UP000606600">
    <property type="component" value="Unassembled WGS sequence"/>
</dbReference>
<feature type="signal peptide" evidence="1">
    <location>
        <begin position="1"/>
        <end position="23"/>
    </location>
</feature>
<protein>
    <submittedName>
        <fullName evidence="2">Uncharacterized protein</fullName>
    </submittedName>
</protein>
<feature type="chain" id="PRO_5047091647" evidence="1">
    <location>
        <begin position="24"/>
        <end position="208"/>
    </location>
</feature>
<proteinExistence type="predicted"/>
<dbReference type="PROSITE" id="PS51257">
    <property type="entry name" value="PROKAR_LIPOPROTEIN"/>
    <property type="match status" value="1"/>
</dbReference>
<evidence type="ECO:0000313" key="3">
    <source>
        <dbReference type="Proteomes" id="UP000606600"/>
    </source>
</evidence>
<sequence length="208" mass="23275">MKIPNLIILFALFMAACGNNKPAAVKSDTTAVMHVSPAPARVIDTTRNTDVLDTIHMLLNYTADRFFSDTVEKDKFNITLYGKGILTGTVVFEITGHDGRQLNKEAFTATDLLGDMEDVLNTKQKIDTINARMAHFFDENRFVSPAIGDNHTPENDYIEADESEKADWNEIKAIASSVGFFYNYGYEGTYGIAYSKKKKKAVYIFESD</sequence>
<evidence type="ECO:0000256" key="1">
    <source>
        <dbReference type="SAM" id="SignalP"/>
    </source>
</evidence>
<reference evidence="2 3" key="1">
    <citation type="submission" date="2020-09" db="EMBL/GenBank/DDBJ databases">
        <title>Novel species of Mucilaginibacter isolated from a glacier on the Tibetan Plateau.</title>
        <authorList>
            <person name="Liu Q."/>
            <person name="Xin Y.-H."/>
        </authorList>
    </citation>
    <scope>NUCLEOTIDE SEQUENCE [LARGE SCALE GENOMIC DNA]</scope>
    <source>
        <strain evidence="2 3">ZT4R22</strain>
    </source>
</reference>
<accession>A0ABR7WUM2</accession>
<evidence type="ECO:0000313" key="2">
    <source>
        <dbReference type="EMBL" id="MBD1366011.1"/>
    </source>
</evidence>
<keyword evidence="1" id="KW-0732">Signal</keyword>
<organism evidence="2 3">
    <name type="scientific">Mucilaginibacter pankratovii</name>
    <dbReference type="NCBI Taxonomy" id="2772110"/>
    <lineage>
        <taxon>Bacteria</taxon>
        <taxon>Pseudomonadati</taxon>
        <taxon>Bacteroidota</taxon>
        <taxon>Sphingobacteriia</taxon>
        <taxon>Sphingobacteriales</taxon>
        <taxon>Sphingobacteriaceae</taxon>
        <taxon>Mucilaginibacter</taxon>
    </lineage>
</organism>
<dbReference type="EMBL" id="JACWMY010000010">
    <property type="protein sequence ID" value="MBD1366011.1"/>
    <property type="molecule type" value="Genomic_DNA"/>
</dbReference>
<name>A0ABR7WUM2_9SPHI</name>
<gene>
    <name evidence="2" type="ORF">IDJ77_19515</name>
</gene>
<dbReference type="RefSeq" id="WP_191190670.1">
    <property type="nucleotide sequence ID" value="NZ_JACWMY010000010.1"/>
</dbReference>
<keyword evidence="3" id="KW-1185">Reference proteome</keyword>
<comment type="caution">
    <text evidence="2">The sequence shown here is derived from an EMBL/GenBank/DDBJ whole genome shotgun (WGS) entry which is preliminary data.</text>
</comment>